<organism evidence="1">
    <name type="scientific">Cuerna arida</name>
    <dbReference type="NCBI Taxonomy" id="1464854"/>
    <lineage>
        <taxon>Eukaryota</taxon>
        <taxon>Metazoa</taxon>
        <taxon>Ecdysozoa</taxon>
        <taxon>Arthropoda</taxon>
        <taxon>Hexapoda</taxon>
        <taxon>Insecta</taxon>
        <taxon>Pterygota</taxon>
        <taxon>Neoptera</taxon>
        <taxon>Paraneoptera</taxon>
        <taxon>Hemiptera</taxon>
        <taxon>Auchenorrhyncha</taxon>
        <taxon>Membracoidea</taxon>
        <taxon>Cicadellidae</taxon>
        <taxon>Cicadellinae</taxon>
        <taxon>Proconiini</taxon>
        <taxon>Cuerna</taxon>
    </lineage>
</organism>
<feature type="non-terminal residue" evidence="1">
    <location>
        <position position="203"/>
    </location>
</feature>
<name>A0A1B6FYI8_9HEMI</name>
<dbReference type="AlphaFoldDB" id="A0A1B6FYI8"/>
<proteinExistence type="predicted"/>
<dbReference type="EMBL" id="GECZ01014568">
    <property type="protein sequence ID" value="JAS55201.1"/>
    <property type="molecule type" value="Transcribed_RNA"/>
</dbReference>
<dbReference type="PANTHER" id="PTHR45786:SF74">
    <property type="entry name" value="ATP-DEPENDENT DNA HELICASE"/>
    <property type="match status" value="1"/>
</dbReference>
<evidence type="ECO:0000313" key="1">
    <source>
        <dbReference type="EMBL" id="JAS55201.1"/>
    </source>
</evidence>
<accession>A0A1B6FYI8</accession>
<gene>
    <name evidence="1" type="ORF">g.6726</name>
</gene>
<evidence type="ECO:0008006" key="2">
    <source>
        <dbReference type="Google" id="ProtNLM"/>
    </source>
</evidence>
<protein>
    <recommendedName>
        <fullName evidence="2">Helitron helicase-like domain-containing protein</fullName>
    </recommendedName>
</protein>
<sequence>MEVYGQLHILDFSEANKIRLNQETNSSLKPEILQALSHVLNEKNPYSKSYKMMHQKVCEENEIAKNENRQPLDLVMRFYHDPQSDPRRYNNPTCSEVAAVFESVDGAQPSHRHIAVYAKDGGVEKIDFDSMHCDPMSYVLVWPCGETGWHISMPAGGERKTFNRLHLCMREYVSYRLMVRVVVPTGSFNPIINIHCVEFRRAA</sequence>
<dbReference type="PANTHER" id="PTHR45786">
    <property type="entry name" value="DNA BINDING PROTEIN-LIKE"/>
    <property type="match status" value="1"/>
</dbReference>
<reference evidence="1" key="1">
    <citation type="submission" date="2015-11" db="EMBL/GenBank/DDBJ databases">
        <title>De novo transcriptome assembly of four potential Pierce s Disease insect vectors from Arizona vineyards.</title>
        <authorList>
            <person name="Tassone E.E."/>
        </authorList>
    </citation>
    <scope>NUCLEOTIDE SEQUENCE</scope>
</reference>